<dbReference type="InterPro" id="IPR050557">
    <property type="entry name" value="RTX_toxin/Mannuronan_C5-epim"/>
</dbReference>
<evidence type="ECO:0000313" key="7">
    <source>
        <dbReference type="Proteomes" id="UP000503197"/>
    </source>
</evidence>
<sequence>MAQYDSTSEAVVQQVQASFQNNNLANAVNSLLTSIGSEVSVQNEVTSAADATASTADVLFMNFAEGERGTTDAPIVFDDSGSGRETGRAYFFEGDEGVVARFNTIERVIVGTNGDDDFTIEGDRNTTVDGGAGNDTITASGGDDSITGGAGDDSISAGAGNDSIYGGAGADEAVFAGNAADYTIEQNGGLITVTHNETGEVNEVVNVETLTFDDGSQAVEVSSNVQALTTLYKQLFSFNDAREQNGAGQADLEGLQYWNDRAEEGTSLGQIALSMLNSDEAGNKLDALDLGSAEGISAVIELLYTDVLGRAAADIDTEGRDYWINQVTEEGASLEVVADAFVASEELQEQNVQASDWDFLI</sequence>
<dbReference type="Pfam" id="PF13946">
    <property type="entry name" value="DUF4214"/>
    <property type="match status" value="1"/>
</dbReference>
<proteinExistence type="predicted"/>
<dbReference type="PRINTS" id="PR00313">
    <property type="entry name" value="CABNDNGRPT"/>
</dbReference>
<feature type="region of interest" description="Disordered" evidence="4">
    <location>
        <begin position="124"/>
        <end position="154"/>
    </location>
</feature>
<keyword evidence="2" id="KW-0964">Secreted</keyword>
<dbReference type="Gene3D" id="2.150.10.10">
    <property type="entry name" value="Serralysin-like metalloprotease, C-terminal"/>
    <property type="match status" value="1"/>
</dbReference>
<dbReference type="EMBL" id="AP022821">
    <property type="protein sequence ID" value="BCA93315.1"/>
    <property type="molecule type" value="Genomic_DNA"/>
</dbReference>
<dbReference type="SUPFAM" id="SSF51120">
    <property type="entry name" value="beta-Roll"/>
    <property type="match status" value="1"/>
</dbReference>
<name>A0A6F8SY29_9GAMM</name>
<evidence type="ECO:0000256" key="4">
    <source>
        <dbReference type="SAM" id="MobiDB-lite"/>
    </source>
</evidence>
<evidence type="ECO:0000259" key="5">
    <source>
        <dbReference type="Pfam" id="PF13946"/>
    </source>
</evidence>
<feature type="domain" description="DUF4214" evidence="5">
    <location>
        <begin position="300"/>
        <end position="350"/>
    </location>
</feature>
<accession>A0A6F8SY29</accession>
<comment type="subcellular location">
    <subcellularLocation>
        <location evidence="1">Secreted</location>
    </subcellularLocation>
</comment>
<dbReference type="PANTHER" id="PTHR38340:SF1">
    <property type="entry name" value="S-LAYER PROTEIN"/>
    <property type="match status" value="1"/>
</dbReference>
<dbReference type="AlphaFoldDB" id="A0A6F8SY29"/>
<dbReference type="RefSeq" id="WP_172416628.1">
    <property type="nucleotide sequence ID" value="NZ_AP022821.1"/>
</dbReference>
<dbReference type="PROSITE" id="PS00330">
    <property type="entry name" value="HEMOLYSIN_CALCIUM"/>
    <property type="match status" value="2"/>
</dbReference>
<dbReference type="PANTHER" id="PTHR38340">
    <property type="entry name" value="S-LAYER PROTEIN"/>
    <property type="match status" value="1"/>
</dbReference>
<dbReference type="InterPro" id="IPR001343">
    <property type="entry name" value="Hemolysn_Ca-bd"/>
</dbReference>
<dbReference type="GO" id="GO:0005509">
    <property type="term" value="F:calcium ion binding"/>
    <property type="evidence" value="ECO:0007669"/>
    <property type="project" value="InterPro"/>
</dbReference>
<gene>
    <name evidence="6" type="ORF">HMSLTHF_30900</name>
</gene>
<dbReference type="InterPro" id="IPR025282">
    <property type="entry name" value="DUF4214"/>
</dbReference>
<evidence type="ECO:0000256" key="1">
    <source>
        <dbReference type="ARBA" id="ARBA00004613"/>
    </source>
</evidence>
<keyword evidence="3" id="KW-0106">Calcium</keyword>
<evidence type="ECO:0000256" key="2">
    <source>
        <dbReference type="ARBA" id="ARBA00022525"/>
    </source>
</evidence>
<dbReference type="Pfam" id="PF00353">
    <property type="entry name" value="HemolysinCabind"/>
    <property type="match status" value="1"/>
</dbReference>
<dbReference type="GO" id="GO:0005576">
    <property type="term" value="C:extracellular region"/>
    <property type="evidence" value="ECO:0007669"/>
    <property type="project" value="UniProtKB-SubCell"/>
</dbReference>
<evidence type="ECO:0000313" key="6">
    <source>
        <dbReference type="EMBL" id="BCA93315.1"/>
    </source>
</evidence>
<evidence type="ECO:0000256" key="3">
    <source>
        <dbReference type="ARBA" id="ARBA00022837"/>
    </source>
</evidence>
<dbReference type="InterPro" id="IPR011049">
    <property type="entry name" value="Serralysin-like_metalloprot_C"/>
</dbReference>
<reference evidence="6 7" key="1">
    <citation type="submission" date="2020-02" db="EMBL/GenBank/DDBJ databases">
        <title>Complete Genome Sequence of Halomonas meridiana strain BAA-801, Isolated from Deep Sea Thermal Vent.</title>
        <authorList>
            <person name="Takahashi Y."/>
            <person name="Takahashi H."/>
            <person name="Galipon J."/>
            <person name="Arakawa K."/>
        </authorList>
    </citation>
    <scope>NUCLEOTIDE SEQUENCE [LARGE SCALE GENOMIC DNA]</scope>
    <source>
        <strain evidence="6 7">Slthf1</strain>
    </source>
</reference>
<organism evidence="6 7">
    <name type="scientific">Vreelandella aquamarina</name>
    <dbReference type="NCBI Taxonomy" id="77097"/>
    <lineage>
        <taxon>Bacteria</taxon>
        <taxon>Pseudomonadati</taxon>
        <taxon>Pseudomonadota</taxon>
        <taxon>Gammaproteobacteria</taxon>
        <taxon>Oceanospirillales</taxon>
        <taxon>Halomonadaceae</taxon>
        <taxon>Vreelandella</taxon>
    </lineage>
</organism>
<dbReference type="Proteomes" id="UP000503197">
    <property type="component" value="Chromosome"/>
</dbReference>
<dbReference type="InterPro" id="IPR018511">
    <property type="entry name" value="Hemolysin-typ_Ca-bd_CS"/>
</dbReference>
<protein>
    <recommendedName>
        <fullName evidence="5">DUF4214 domain-containing protein</fullName>
    </recommendedName>
</protein>